<keyword evidence="2" id="KW-1185">Reference proteome</keyword>
<name>A0A401JG73_9PROT</name>
<dbReference type="AlphaFoldDB" id="A0A401JG73"/>
<gene>
    <name evidence="1" type="ORF">SFMTTN_2443</name>
</gene>
<accession>A0A401JG73</accession>
<evidence type="ECO:0000313" key="1">
    <source>
        <dbReference type="EMBL" id="GBL46627.1"/>
    </source>
</evidence>
<protein>
    <submittedName>
        <fullName evidence="1">Uncharacterized protein</fullName>
    </submittedName>
</protein>
<dbReference type="EMBL" id="BGOW01000021">
    <property type="protein sequence ID" value="GBL46627.1"/>
    <property type="molecule type" value="Genomic_DNA"/>
</dbReference>
<proteinExistence type="predicted"/>
<dbReference type="Proteomes" id="UP000286806">
    <property type="component" value="Unassembled WGS sequence"/>
</dbReference>
<evidence type="ECO:0000313" key="2">
    <source>
        <dbReference type="Proteomes" id="UP000286806"/>
    </source>
</evidence>
<comment type="caution">
    <text evidence="1">The sequence shown here is derived from an EMBL/GenBank/DDBJ whole genome shotgun (WGS) entry which is preliminary data.</text>
</comment>
<organism evidence="1 2">
    <name type="scientific">Sulfuriferula multivorans</name>
    <dbReference type="NCBI Taxonomy" id="1559896"/>
    <lineage>
        <taxon>Bacteria</taxon>
        <taxon>Pseudomonadati</taxon>
        <taxon>Pseudomonadota</taxon>
        <taxon>Betaproteobacteria</taxon>
        <taxon>Nitrosomonadales</taxon>
        <taxon>Sulfuricellaceae</taxon>
        <taxon>Sulfuriferula</taxon>
    </lineage>
</organism>
<sequence length="41" mass="4373">MDRIALETHMTEAIIAVGDGVDHIAAAFTAKIHDGFPINIP</sequence>
<reference evidence="1 2" key="1">
    <citation type="journal article" date="2019" name="Front. Microbiol.">
        <title>Genomes of Neutrophilic Sulfur-Oxidizing Chemolithoautotrophs Representing 9 Proteobacterial Species From 8 Genera.</title>
        <authorList>
            <person name="Watanabe T."/>
            <person name="Kojima H."/>
            <person name="Umezawa K."/>
            <person name="Hori C."/>
            <person name="Takasuka T.E."/>
            <person name="Kato Y."/>
            <person name="Fukui M."/>
        </authorList>
    </citation>
    <scope>NUCLEOTIDE SEQUENCE [LARGE SCALE GENOMIC DNA]</scope>
    <source>
        <strain evidence="1 2">TTN</strain>
    </source>
</reference>